<gene>
    <name evidence="2" type="ORF">CSB93_6117</name>
</gene>
<keyword evidence="1" id="KW-0472">Membrane</keyword>
<protein>
    <recommendedName>
        <fullName evidence="4">Toxin CptA</fullName>
    </recommendedName>
</protein>
<keyword evidence="3" id="KW-1185">Reference proteome</keyword>
<dbReference type="EMBL" id="CP027169">
    <property type="protein sequence ID" value="AVK05801.1"/>
    <property type="molecule type" value="Genomic_DNA"/>
</dbReference>
<evidence type="ECO:0000313" key="2">
    <source>
        <dbReference type="EMBL" id="AVK05801.1"/>
    </source>
</evidence>
<name>A0A2R3IV43_9PSED</name>
<organism evidence="2 3">
    <name type="scientific">Pseudomonas paraeruginosa</name>
    <dbReference type="NCBI Taxonomy" id="2994495"/>
    <lineage>
        <taxon>Bacteria</taxon>
        <taxon>Pseudomonadati</taxon>
        <taxon>Pseudomonadota</taxon>
        <taxon>Gammaproteobacteria</taxon>
        <taxon>Pseudomonadales</taxon>
        <taxon>Pseudomonadaceae</taxon>
        <taxon>Pseudomonas</taxon>
    </lineage>
</organism>
<dbReference type="AlphaFoldDB" id="A0A2R3IV43"/>
<proteinExistence type="predicted"/>
<dbReference type="Proteomes" id="UP000238390">
    <property type="component" value="Chromosome"/>
</dbReference>
<evidence type="ECO:0000256" key="1">
    <source>
        <dbReference type="SAM" id="Phobius"/>
    </source>
</evidence>
<reference evidence="2 3" key="1">
    <citation type="submission" date="2018-02" db="EMBL/GenBank/DDBJ databases">
        <title>FDA/CDC Antimicrobial Resistant Isolate Bank Genome Sequencing.</title>
        <authorList>
            <person name="Benahmed F.H."/>
            <person name="Lutgring J.D."/>
            <person name="Yoo B."/>
            <person name="Machado M."/>
            <person name="Brown A."/>
            <person name="McAllister G."/>
            <person name="Perry A."/>
            <person name="Halpin A.L."/>
            <person name="Vavikolanu K."/>
            <person name="Ott S."/>
            <person name="Zhao X."/>
            <person name="Tallon L.J."/>
            <person name="Sadzewicz L."/>
            <person name="Aluvathingal J."/>
            <person name="Nadendla S."/>
            <person name="Voskania-kordi A."/>
            <person name="Simonyan V."/>
            <person name="Patel J."/>
            <person name="Shawar R.M."/>
        </authorList>
    </citation>
    <scope>NUCLEOTIDE SEQUENCE [LARGE SCALE GENOMIC DNA]</scope>
    <source>
        <strain evidence="2 3">AR_0356</strain>
    </source>
</reference>
<accession>A0A2R3IV43</accession>
<evidence type="ECO:0008006" key="4">
    <source>
        <dbReference type="Google" id="ProtNLM"/>
    </source>
</evidence>
<evidence type="ECO:0000313" key="3">
    <source>
        <dbReference type="Proteomes" id="UP000238390"/>
    </source>
</evidence>
<dbReference type="RefSeq" id="WP_058145712.1">
    <property type="nucleotide sequence ID" value="NZ_CP027169.1"/>
</dbReference>
<dbReference type="InterPro" id="IPR009883">
    <property type="entry name" value="YgfX"/>
</dbReference>
<keyword evidence="1" id="KW-0812">Transmembrane</keyword>
<dbReference type="Pfam" id="PF07254">
    <property type="entry name" value="Cpta_toxin"/>
    <property type="match status" value="1"/>
</dbReference>
<sequence length="150" mass="16820">MSSRIEPFECRWRVSPTLLAACLTLWGLALLAIFLAALPVWLKLVLVAGCLAYGGWGLQRQVLLRGPQAFCGLRHDERGWQLWSAGSGWQAVQLRPDSLALPWLIVLRVRLPGGWRTLGCCIPADALGADSHRRLRVRLRFSRRRWAAPG</sequence>
<keyword evidence="1" id="KW-1133">Transmembrane helix</keyword>
<feature type="transmembrane region" description="Helical" evidence="1">
    <location>
        <begin position="12"/>
        <end position="34"/>
    </location>
</feature>